<evidence type="ECO:0000313" key="1">
    <source>
        <dbReference type="EMBL" id="GAE94795.1"/>
    </source>
</evidence>
<dbReference type="Proteomes" id="UP000019102">
    <property type="component" value="Unassembled WGS sequence"/>
</dbReference>
<reference evidence="1 2" key="1">
    <citation type="journal article" date="2014" name="Genome Announc.">
        <title>Draft Genome Sequence of the Boron-Tolerant and Moderately Halotolerant Bacterium Gracilibacillus boraciitolerans JCM 21714T.</title>
        <authorList>
            <person name="Ahmed I."/>
            <person name="Oshima K."/>
            <person name="Suda W."/>
            <person name="Kitamura K."/>
            <person name="Iida T."/>
            <person name="Ohmori Y."/>
            <person name="Fujiwara T."/>
            <person name="Hattori M."/>
            <person name="Ohkuma M."/>
        </authorList>
    </citation>
    <scope>NUCLEOTIDE SEQUENCE [LARGE SCALE GENOMIC DNA]</scope>
    <source>
        <strain evidence="1 2">JCM 21714</strain>
    </source>
</reference>
<sequence>MISDTIKASNAIKKVPKPNSTMKLSYMFERLPPPFLYGGLADLSLKERYPILVYQNHHERSFYNRNNY</sequence>
<comment type="caution">
    <text evidence="1">The sequence shown here is derived from an EMBL/GenBank/DDBJ whole genome shotgun (WGS) entry which is preliminary data.</text>
</comment>
<dbReference type="AlphaFoldDB" id="W4VMZ3"/>
<gene>
    <name evidence="1" type="ORF">JCM21714_3985</name>
</gene>
<organism evidence="1 2">
    <name type="scientific">Gracilibacillus boraciitolerans JCM 21714</name>
    <dbReference type="NCBI Taxonomy" id="1298598"/>
    <lineage>
        <taxon>Bacteria</taxon>
        <taxon>Bacillati</taxon>
        <taxon>Bacillota</taxon>
        <taxon>Bacilli</taxon>
        <taxon>Bacillales</taxon>
        <taxon>Bacillaceae</taxon>
        <taxon>Gracilibacillus</taxon>
    </lineage>
</organism>
<dbReference type="EMBL" id="BAVS01000031">
    <property type="protein sequence ID" value="GAE94795.1"/>
    <property type="molecule type" value="Genomic_DNA"/>
</dbReference>
<proteinExistence type="predicted"/>
<name>W4VMZ3_9BACI</name>
<evidence type="ECO:0000313" key="2">
    <source>
        <dbReference type="Proteomes" id="UP000019102"/>
    </source>
</evidence>
<accession>W4VMZ3</accession>
<protein>
    <submittedName>
        <fullName evidence="1">Uncharacterized protein</fullName>
    </submittedName>
</protein>
<keyword evidence="2" id="KW-1185">Reference proteome</keyword>